<feature type="transmembrane region" description="Helical" evidence="6">
    <location>
        <begin position="36"/>
        <end position="58"/>
    </location>
</feature>
<dbReference type="GO" id="GO:0015250">
    <property type="term" value="F:water channel activity"/>
    <property type="evidence" value="ECO:0007669"/>
    <property type="project" value="TreeGrafter"/>
</dbReference>
<organism evidence="7">
    <name type="scientific">viral metagenome</name>
    <dbReference type="NCBI Taxonomy" id="1070528"/>
    <lineage>
        <taxon>unclassified sequences</taxon>
        <taxon>metagenomes</taxon>
        <taxon>organismal metagenomes</taxon>
    </lineage>
</organism>
<dbReference type="PANTHER" id="PTHR19139:SF199">
    <property type="entry name" value="MIP17260P"/>
    <property type="match status" value="1"/>
</dbReference>
<protein>
    <recommendedName>
        <fullName evidence="8">Major intrinsic protein</fullName>
    </recommendedName>
</protein>
<evidence type="ECO:0000256" key="3">
    <source>
        <dbReference type="ARBA" id="ARBA00022692"/>
    </source>
</evidence>
<comment type="similarity">
    <text evidence="2">Belongs to the MIP/aquaporin (TC 1.A.8) family.</text>
</comment>
<dbReference type="SUPFAM" id="SSF81338">
    <property type="entry name" value="Aquaporin-like"/>
    <property type="match status" value="1"/>
</dbReference>
<evidence type="ECO:0000256" key="6">
    <source>
        <dbReference type="SAM" id="Phobius"/>
    </source>
</evidence>
<dbReference type="EMBL" id="MN740471">
    <property type="protein sequence ID" value="QHU28351.1"/>
    <property type="molecule type" value="Genomic_DNA"/>
</dbReference>
<dbReference type="PANTHER" id="PTHR19139">
    <property type="entry name" value="AQUAPORIN TRANSPORTER"/>
    <property type="match status" value="1"/>
</dbReference>
<sequence length="106" mass="11978">MLIDKFFAELFGTFVFLAIIVTIVETHSIYDSAQAWLKIPLVLTASILGFGFISGANFNPAVSLLFYMDNRLTLLQMVAYIIAQCLGAMLAYAYYVYTKPYLNRQD</sequence>
<comment type="subcellular location">
    <subcellularLocation>
        <location evidence="1">Membrane</location>
        <topology evidence="1">Multi-pass membrane protein</topology>
    </subcellularLocation>
</comment>
<evidence type="ECO:0000256" key="4">
    <source>
        <dbReference type="ARBA" id="ARBA00022989"/>
    </source>
</evidence>
<name>A0A6C0LF70_9ZZZZ</name>
<proteinExistence type="inferred from homology"/>
<dbReference type="GO" id="GO:0005886">
    <property type="term" value="C:plasma membrane"/>
    <property type="evidence" value="ECO:0007669"/>
    <property type="project" value="TreeGrafter"/>
</dbReference>
<dbReference type="InterPro" id="IPR034294">
    <property type="entry name" value="Aquaporin_transptr"/>
</dbReference>
<feature type="transmembrane region" description="Helical" evidence="6">
    <location>
        <begin position="6"/>
        <end position="24"/>
    </location>
</feature>
<keyword evidence="5 6" id="KW-0472">Membrane</keyword>
<feature type="transmembrane region" description="Helical" evidence="6">
    <location>
        <begin position="78"/>
        <end position="97"/>
    </location>
</feature>
<evidence type="ECO:0008006" key="8">
    <source>
        <dbReference type="Google" id="ProtNLM"/>
    </source>
</evidence>
<evidence type="ECO:0000313" key="7">
    <source>
        <dbReference type="EMBL" id="QHU28351.1"/>
    </source>
</evidence>
<dbReference type="InterPro" id="IPR000425">
    <property type="entry name" value="MIP"/>
</dbReference>
<evidence type="ECO:0000256" key="1">
    <source>
        <dbReference type="ARBA" id="ARBA00004141"/>
    </source>
</evidence>
<reference evidence="7" key="1">
    <citation type="journal article" date="2020" name="Nature">
        <title>Giant virus diversity and host interactions through global metagenomics.</title>
        <authorList>
            <person name="Schulz F."/>
            <person name="Roux S."/>
            <person name="Paez-Espino D."/>
            <person name="Jungbluth S."/>
            <person name="Walsh D.A."/>
            <person name="Denef V.J."/>
            <person name="McMahon K.D."/>
            <person name="Konstantinidis K.T."/>
            <person name="Eloe-Fadrosh E.A."/>
            <person name="Kyrpides N.C."/>
            <person name="Woyke T."/>
        </authorList>
    </citation>
    <scope>NUCLEOTIDE SEQUENCE</scope>
    <source>
        <strain evidence="7">GVMAG-M-3300027770-73</strain>
    </source>
</reference>
<accession>A0A6C0LF70</accession>
<dbReference type="PRINTS" id="PR00783">
    <property type="entry name" value="MINTRINSICP"/>
</dbReference>
<keyword evidence="3 6" id="KW-0812">Transmembrane</keyword>
<evidence type="ECO:0000256" key="2">
    <source>
        <dbReference type="ARBA" id="ARBA00006175"/>
    </source>
</evidence>
<dbReference type="AlphaFoldDB" id="A0A6C0LF70"/>
<dbReference type="Pfam" id="PF00230">
    <property type="entry name" value="MIP"/>
    <property type="match status" value="1"/>
</dbReference>
<dbReference type="InterPro" id="IPR023271">
    <property type="entry name" value="Aquaporin-like"/>
</dbReference>
<dbReference type="Gene3D" id="1.20.1080.10">
    <property type="entry name" value="Glycerol uptake facilitator protein"/>
    <property type="match status" value="1"/>
</dbReference>
<evidence type="ECO:0000256" key="5">
    <source>
        <dbReference type="ARBA" id="ARBA00023136"/>
    </source>
</evidence>
<keyword evidence="4 6" id="KW-1133">Transmembrane helix</keyword>